<dbReference type="CDD" id="cd17474">
    <property type="entry name" value="MFS_YfmO_like"/>
    <property type="match status" value="1"/>
</dbReference>
<gene>
    <name evidence="8" type="ORF">J2S03_003094</name>
</gene>
<dbReference type="InterPro" id="IPR020846">
    <property type="entry name" value="MFS_dom"/>
</dbReference>
<dbReference type="InterPro" id="IPR001958">
    <property type="entry name" value="Tet-R_TetA/multi-R_MdtG-like"/>
</dbReference>
<keyword evidence="5 6" id="KW-0472">Membrane</keyword>
<comment type="caution">
    <text evidence="8">The sequence shown here is derived from an EMBL/GenBank/DDBJ whole genome shotgun (WGS) entry which is preliminary data.</text>
</comment>
<feature type="transmembrane region" description="Helical" evidence="6">
    <location>
        <begin position="23"/>
        <end position="42"/>
    </location>
</feature>
<keyword evidence="3 6" id="KW-0812">Transmembrane</keyword>
<dbReference type="PANTHER" id="PTHR43683">
    <property type="entry name" value="MULTIDRUG EFFLUX PROTEIN YFMO"/>
    <property type="match status" value="1"/>
</dbReference>
<dbReference type="PANTHER" id="PTHR43683:SF1">
    <property type="entry name" value="MULTIDRUG EFFLUX PROTEIN YFMO"/>
    <property type="match status" value="1"/>
</dbReference>
<reference evidence="8 9" key="1">
    <citation type="submission" date="2023-07" db="EMBL/GenBank/DDBJ databases">
        <title>Genomic Encyclopedia of Type Strains, Phase IV (KMG-IV): sequencing the most valuable type-strain genomes for metagenomic binning, comparative biology and taxonomic classification.</title>
        <authorList>
            <person name="Goeker M."/>
        </authorList>
    </citation>
    <scope>NUCLEOTIDE SEQUENCE [LARGE SCALE GENOMIC DNA]</scope>
    <source>
        <strain evidence="8 9">DSM 4006</strain>
    </source>
</reference>
<dbReference type="InterPro" id="IPR036259">
    <property type="entry name" value="MFS_trans_sf"/>
</dbReference>
<protein>
    <submittedName>
        <fullName evidence="8">MFS family arabinose efflux permease</fullName>
    </submittedName>
</protein>
<name>A0ABT9XM70_9BACL</name>
<dbReference type="InterPro" id="IPR053200">
    <property type="entry name" value="YfmO-like"/>
</dbReference>
<comment type="subcellular location">
    <subcellularLocation>
        <location evidence="1">Cell membrane</location>
        <topology evidence="1">Multi-pass membrane protein</topology>
    </subcellularLocation>
</comment>
<dbReference type="SUPFAM" id="SSF103473">
    <property type="entry name" value="MFS general substrate transporter"/>
    <property type="match status" value="1"/>
</dbReference>
<organism evidence="8 9">
    <name type="scientific">Alicyclobacillus cycloheptanicus</name>
    <dbReference type="NCBI Taxonomy" id="1457"/>
    <lineage>
        <taxon>Bacteria</taxon>
        <taxon>Bacillati</taxon>
        <taxon>Bacillota</taxon>
        <taxon>Bacilli</taxon>
        <taxon>Bacillales</taxon>
        <taxon>Alicyclobacillaceae</taxon>
        <taxon>Alicyclobacillus</taxon>
    </lineage>
</organism>
<dbReference type="Pfam" id="PF07690">
    <property type="entry name" value="MFS_1"/>
    <property type="match status" value="1"/>
</dbReference>
<evidence type="ECO:0000313" key="8">
    <source>
        <dbReference type="EMBL" id="MDQ0191225.1"/>
    </source>
</evidence>
<feature type="transmembrane region" description="Helical" evidence="6">
    <location>
        <begin position="119"/>
        <end position="137"/>
    </location>
</feature>
<dbReference type="Gene3D" id="1.20.1250.20">
    <property type="entry name" value="MFS general substrate transporter like domains"/>
    <property type="match status" value="1"/>
</dbReference>
<keyword evidence="9" id="KW-1185">Reference proteome</keyword>
<feature type="transmembrane region" description="Helical" evidence="6">
    <location>
        <begin position="252"/>
        <end position="272"/>
    </location>
</feature>
<proteinExistence type="predicted"/>
<evidence type="ECO:0000259" key="7">
    <source>
        <dbReference type="PROSITE" id="PS50850"/>
    </source>
</evidence>
<evidence type="ECO:0000256" key="6">
    <source>
        <dbReference type="SAM" id="Phobius"/>
    </source>
</evidence>
<accession>A0ABT9XM70</accession>
<evidence type="ECO:0000256" key="2">
    <source>
        <dbReference type="ARBA" id="ARBA00022448"/>
    </source>
</evidence>
<feature type="domain" description="Major facilitator superfamily (MFS) profile" evidence="7">
    <location>
        <begin position="24"/>
        <end position="396"/>
    </location>
</feature>
<feature type="transmembrane region" description="Helical" evidence="6">
    <location>
        <begin position="62"/>
        <end position="82"/>
    </location>
</feature>
<evidence type="ECO:0000256" key="4">
    <source>
        <dbReference type="ARBA" id="ARBA00022989"/>
    </source>
</evidence>
<keyword evidence="4 6" id="KW-1133">Transmembrane helix</keyword>
<feature type="transmembrane region" description="Helical" evidence="6">
    <location>
        <begin position="89"/>
        <end position="107"/>
    </location>
</feature>
<feature type="transmembrane region" description="Helical" evidence="6">
    <location>
        <begin position="149"/>
        <end position="172"/>
    </location>
</feature>
<feature type="transmembrane region" description="Helical" evidence="6">
    <location>
        <begin position="178"/>
        <end position="196"/>
    </location>
</feature>
<dbReference type="Proteomes" id="UP001232973">
    <property type="component" value="Unassembled WGS sequence"/>
</dbReference>
<evidence type="ECO:0000256" key="3">
    <source>
        <dbReference type="ARBA" id="ARBA00022692"/>
    </source>
</evidence>
<feature type="transmembrane region" description="Helical" evidence="6">
    <location>
        <begin position="372"/>
        <end position="391"/>
    </location>
</feature>
<dbReference type="InterPro" id="IPR011701">
    <property type="entry name" value="MFS"/>
</dbReference>
<evidence type="ECO:0000256" key="1">
    <source>
        <dbReference type="ARBA" id="ARBA00004651"/>
    </source>
</evidence>
<dbReference type="PROSITE" id="PS50850">
    <property type="entry name" value="MFS"/>
    <property type="match status" value="1"/>
</dbReference>
<feature type="transmembrane region" description="Helical" evidence="6">
    <location>
        <begin position="344"/>
        <end position="366"/>
    </location>
</feature>
<evidence type="ECO:0000313" key="9">
    <source>
        <dbReference type="Proteomes" id="UP001232973"/>
    </source>
</evidence>
<keyword evidence="2" id="KW-0813">Transport</keyword>
<dbReference type="PRINTS" id="PR01035">
    <property type="entry name" value="TCRTETA"/>
</dbReference>
<evidence type="ECO:0000256" key="5">
    <source>
        <dbReference type="ARBA" id="ARBA00023136"/>
    </source>
</evidence>
<dbReference type="EMBL" id="JAUSTP010000035">
    <property type="protein sequence ID" value="MDQ0191225.1"/>
    <property type="molecule type" value="Genomic_DNA"/>
</dbReference>
<feature type="transmembrane region" description="Helical" evidence="6">
    <location>
        <begin position="217"/>
        <end position="240"/>
    </location>
</feature>
<sequence>MQPATSSVHAHAATGEKLWKQPMAVWAVSFACVIAFMGLGLVDPILPEIGKQLHASKPQVELLFTSYNAVMAVAMLITGVISSRIGSKLTLLCGLVLIVLFSFLAGHSSSISQIVGFRAGWGLGNALFIATALAAIVSVARGGTAGSVILYEAALGLGISVGPLLGGVLGGISWRGPFYGVACLMTIAFFGVLVLLRGVPKPANRVSVADPIRALRYPGLLTMGIMALLYNFGFFTLLAWTPYILPKLTTHGLGYTFFGWGVFLAITSVFVAPRLQARFGTLRTTYVVLSLFALDLLVIGIFGSHEWVTIVCVIICGGFLGINNTLVTTAVMQAAPVERPTASAAYSFVRFIGSAIAPWLAGKMAIWVSPYFPYYIGTAGVLLGVLVLYSGRKHLQSV</sequence>
<feature type="transmembrane region" description="Helical" evidence="6">
    <location>
        <begin position="308"/>
        <end position="332"/>
    </location>
</feature>
<feature type="transmembrane region" description="Helical" evidence="6">
    <location>
        <begin position="284"/>
        <end position="302"/>
    </location>
</feature>